<proteinExistence type="predicted"/>
<evidence type="ECO:0000313" key="1">
    <source>
        <dbReference type="EMBL" id="GAA4053577.1"/>
    </source>
</evidence>
<organism evidence="1 2">
    <name type="scientific">Actinomadura miaoliensis</name>
    <dbReference type="NCBI Taxonomy" id="430685"/>
    <lineage>
        <taxon>Bacteria</taxon>
        <taxon>Bacillati</taxon>
        <taxon>Actinomycetota</taxon>
        <taxon>Actinomycetes</taxon>
        <taxon>Streptosporangiales</taxon>
        <taxon>Thermomonosporaceae</taxon>
        <taxon>Actinomadura</taxon>
    </lineage>
</organism>
<accession>A0ABP7UV82</accession>
<protein>
    <submittedName>
        <fullName evidence="1">Uncharacterized protein</fullName>
    </submittedName>
</protein>
<gene>
    <name evidence="1" type="ORF">GCM10022214_00070</name>
</gene>
<keyword evidence="2" id="KW-1185">Reference proteome</keyword>
<reference evidence="2" key="1">
    <citation type="journal article" date="2019" name="Int. J. Syst. Evol. Microbiol.">
        <title>The Global Catalogue of Microorganisms (GCM) 10K type strain sequencing project: providing services to taxonomists for standard genome sequencing and annotation.</title>
        <authorList>
            <consortium name="The Broad Institute Genomics Platform"/>
            <consortium name="The Broad Institute Genome Sequencing Center for Infectious Disease"/>
            <person name="Wu L."/>
            <person name="Ma J."/>
        </authorList>
    </citation>
    <scope>NUCLEOTIDE SEQUENCE [LARGE SCALE GENOMIC DNA]</scope>
    <source>
        <strain evidence="2">JCM 16702</strain>
    </source>
</reference>
<evidence type="ECO:0000313" key="2">
    <source>
        <dbReference type="Proteomes" id="UP001500683"/>
    </source>
</evidence>
<name>A0ABP7UV82_9ACTN</name>
<dbReference type="Proteomes" id="UP001500683">
    <property type="component" value="Unassembled WGS sequence"/>
</dbReference>
<comment type="caution">
    <text evidence="1">The sequence shown here is derived from an EMBL/GenBank/DDBJ whole genome shotgun (WGS) entry which is preliminary data.</text>
</comment>
<sequence length="212" mass="22934">MLPSLAALSEQRQAQVHAAVAALDHARSPVPPHLLPALAEPALRRVVEDVLAASGRVLITWPNGLISGYDDAIALRLADDGLGILPDTDRAVLALILIFSVAIPRAEGELPSEAPWTNGRPVPDEQFRGCAVKAIQVEQSVQRLTDAGLVRRVPGKGLVPGAQFYRLTKQATTFLFEQLILLAEPHGSLADSIRRRRAHPYRATTSEASRWA</sequence>
<dbReference type="EMBL" id="BAAAZG010000001">
    <property type="protein sequence ID" value="GAA4053577.1"/>
    <property type="molecule type" value="Genomic_DNA"/>
</dbReference>